<dbReference type="Proteomes" id="UP000640333">
    <property type="component" value="Unassembled WGS sequence"/>
</dbReference>
<accession>A0A8J7F874</accession>
<keyword evidence="2" id="KW-0472">Membrane</keyword>
<evidence type="ECO:0000313" key="3">
    <source>
        <dbReference type="EMBL" id="MBE9396910.1"/>
    </source>
</evidence>
<dbReference type="Pfam" id="PF06667">
    <property type="entry name" value="PspB"/>
    <property type="match status" value="1"/>
</dbReference>
<keyword evidence="2" id="KW-0812">Transmembrane</keyword>
<proteinExistence type="predicted"/>
<dbReference type="GO" id="GO:0009271">
    <property type="term" value="P:phage shock"/>
    <property type="evidence" value="ECO:0007669"/>
    <property type="project" value="InterPro"/>
</dbReference>
<dbReference type="NCBIfam" id="NF006993">
    <property type="entry name" value="PRK09458.1"/>
    <property type="match status" value="1"/>
</dbReference>
<dbReference type="NCBIfam" id="TIGR02976">
    <property type="entry name" value="phageshock_pspB"/>
    <property type="match status" value="1"/>
</dbReference>
<dbReference type="EMBL" id="JADEYS010000005">
    <property type="protein sequence ID" value="MBE9396910.1"/>
    <property type="molecule type" value="Genomic_DNA"/>
</dbReference>
<feature type="compositionally biased region" description="Basic and acidic residues" evidence="1">
    <location>
        <begin position="69"/>
        <end position="80"/>
    </location>
</feature>
<evidence type="ECO:0000313" key="4">
    <source>
        <dbReference type="Proteomes" id="UP000640333"/>
    </source>
</evidence>
<name>A0A8J7F874_9GAMM</name>
<dbReference type="AlphaFoldDB" id="A0A8J7F874"/>
<evidence type="ECO:0000256" key="2">
    <source>
        <dbReference type="SAM" id="Phobius"/>
    </source>
</evidence>
<organism evidence="3 4">
    <name type="scientific">Pontibacterium sinense</name>
    <dbReference type="NCBI Taxonomy" id="2781979"/>
    <lineage>
        <taxon>Bacteria</taxon>
        <taxon>Pseudomonadati</taxon>
        <taxon>Pseudomonadota</taxon>
        <taxon>Gammaproteobacteria</taxon>
        <taxon>Oceanospirillales</taxon>
        <taxon>Oceanospirillaceae</taxon>
        <taxon>Pontibacterium</taxon>
    </lineage>
</organism>
<comment type="caution">
    <text evidence="3">The sequence shown here is derived from an EMBL/GenBank/DDBJ whole genome shotgun (WGS) entry which is preliminary data.</text>
</comment>
<dbReference type="GO" id="GO:0006355">
    <property type="term" value="P:regulation of DNA-templated transcription"/>
    <property type="evidence" value="ECO:0007669"/>
    <property type="project" value="InterPro"/>
</dbReference>
<evidence type="ECO:0000256" key="1">
    <source>
        <dbReference type="SAM" id="MobiDB-lite"/>
    </source>
</evidence>
<keyword evidence="2" id="KW-1133">Transmembrane helix</keyword>
<feature type="region of interest" description="Disordered" evidence="1">
    <location>
        <begin position="69"/>
        <end position="88"/>
    </location>
</feature>
<reference evidence="3" key="1">
    <citation type="submission" date="2020-10" db="EMBL/GenBank/DDBJ databases">
        <title>Bacterium isolated from coastal waters sediment.</title>
        <authorList>
            <person name="Chen R.-J."/>
            <person name="Lu D.-C."/>
            <person name="Zhu K.-L."/>
            <person name="Du Z.-J."/>
        </authorList>
    </citation>
    <scope>NUCLEOTIDE SEQUENCE</scope>
    <source>
        <strain evidence="3">N1Y112</strain>
    </source>
</reference>
<sequence length="88" mass="10221">MSSILFFFVPTVIFMGLVAPLWLVLHYLSKSRATKGLSEDDRHTLSSAMAQVERLEERIGTLETILDAEHPQWRDNESDPRYQQSTRR</sequence>
<dbReference type="InterPro" id="IPR009554">
    <property type="entry name" value="Phageshock_PspB"/>
</dbReference>
<keyword evidence="4" id="KW-1185">Reference proteome</keyword>
<protein>
    <submittedName>
        <fullName evidence="3">Envelope stress response membrane protein PspB</fullName>
    </submittedName>
</protein>
<feature type="transmembrane region" description="Helical" evidence="2">
    <location>
        <begin position="6"/>
        <end position="28"/>
    </location>
</feature>
<gene>
    <name evidence="3" type="primary">pspB</name>
    <name evidence="3" type="ORF">IOQ59_06490</name>
</gene>